<keyword evidence="5 7" id="KW-0413">Isomerase</keyword>
<feature type="binding site" evidence="7">
    <location>
        <position position="273"/>
    </location>
    <ligand>
        <name>Mg(2+)</name>
        <dbReference type="ChEBI" id="CHEBI:18420"/>
    </ligand>
</feature>
<dbReference type="InterPro" id="IPR036900">
    <property type="entry name" value="A-D-PHexomutase_C_sf"/>
</dbReference>
<feature type="active site" description="Phosphoserine intermediate" evidence="7">
    <location>
        <position position="109"/>
    </location>
</feature>
<dbReference type="GO" id="GO:0005975">
    <property type="term" value="P:carbohydrate metabolic process"/>
    <property type="evidence" value="ECO:0007669"/>
    <property type="project" value="InterPro"/>
</dbReference>
<comment type="PTM">
    <text evidence="7">Activated by phosphorylation.</text>
</comment>
<comment type="similarity">
    <text evidence="1 7">Belongs to the phosphohexose mutase family.</text>
</comment>
<dbReference type="GO" id="GO:0004615">
    <property type="term" value="F:phosphomannomutase activity"/>
    <property type="evidence" value="ECO:0007669"/>
    <property type="project" value="TreeGrafter"/>
</dbReference>
<evidence type="ECO:0000256" key="1">
    <source>
        <dbReference type="ARBA" id="ARBA00010231"/>
    </source>
</evidence>
<dbReference type="InterPro" id="IPR005845">
    <property type="entry name" value="A-D-PHexomutase_a/b/a-II"/>
</dbReference>
<reference evidence="13" key="1">
    <citation type="submission" date="2016-10" db="EMBL/GenBank/DDBJ databases">
        <authorList>
            <person name="Varghese N."/>
            <person name="Submissions S."/>
        </authorList>
    </citation>
    <scope>NUCLEOTIDE SEQUENCE [LARGE SCALE GENOMIC DNA]</scope>
    <source>
        <strain evidence="13">ATCC 35263</strain>
    </source>
</reference>
<evidence type="ECO:0000256" key="2">
    <source>
        <dbReference type="ARBA" id="ARBA00022553"/>
    </source>
</evidence>
<feature type="modified residue" description="Phosphoserine" evidence="7">
    <location>
        <position position="109"/>
    </location>
</feature>
<dbReference type="Pfam" id="PF02880">
    <property type="entry name" value="PGM_PMM_III"/>
    <property type="match status" value="1"/>
</dbReference>
<feature type="domain" description="Alpha-D-phosphohexomutase alpha/beta/alpha" evidence="10">
    <location>
        <begin position="186"/>
        <end position="282"/>
    </location>
</feature>
<dbReference type="PRINTS" id="PR00509">
    <property type="entry name" value="PGMPMM"/>
</dbReference>
<comment type="function">
    <text evidence="7">Catalyzes the conversion of glucosamine-6-phosphate to glucosamine-1-phosphate.</text>
</comment>
<name>A0A1H6FS78_THEAL</name>
<dbReference type="InterPro" id="IPR006352">
    <property type="entry name" value="GlmM_bact"/>
</dbReference>
<dbReference type="EC" id="5.4.2.10" evidence="7"/>
<dbReference type="SUPFAM" id="SSF53738">
    <property type="entry name" value="Phosphoglucomutase, first 3 domains"/>
    <property type="match status" value="3"/>
</dbReference>
<dbReference type="FunFam" id="3.40.120.10:FF:000003">
    <property type="entry name" value="Phosphoglucosamine mutase"/>
    <property type="match status" value="1"/>
</dbReference>
<dbReference type="Gene3D" id="3.30.310.50">
    <property type="entry name" value="Alpha-D-phosphohexomutase, C-terminal domain"/>
    <property type="match status" value="1"/>
</dbReference>
<dbReference type="EMBL" id="FNWJ01000002">
    <property type="protein sequence ID" value="SEH13761.1"/>
    <property type="molecule type" value="Genomic_DNA"/>
</dbReference>
<dbReference type="FunFam" id="3.30.310.50:FF:000001">
    <property type="entry name" value="Phosphoglucosamine mutase"/>
    <property type="match status" value="1"/>
</dbReference>
<dbReference type="InterPro" id="IPR005843">
    <property type="entry name" value="A-D-PHexomutase_C"/>
</dbReference>
<dbReference type="GO" id="GO:0009252">
    <property type="term" value="P:peptidoglycan biosynthetic process"/>
    <property type="evidence" value="ECO:0007669"/>
    <property type="project" value="TreeGrafter"/>
</dbReference>
<gene>
    <name evidence="7" type="primary">glmM</name>
    <name evidence="12" type="ORF">SAMN02745716_1304</name>
</gene>
<keyword evidence="2 7" id="KW-0597">Phosphoprotein</keyword>
<evidence type="ECO:0000256" key="3">
    <source>
        <dbReference type="ARBA" id="ARBA00022723"/>
    </source>
</evidence>
<dbReference type="GO" id="GO:0000287">
    <property type="term" value="F:magnesium ion binding"/>
    <property type="evidence" value="ECO:0007669"/>
    <property type="project" value="UniProtKB-UniRule"/>
</dbReference>
<organism evidence="12 13">
    <name type="scientific">Thermoleophilum album</name>
    <dbReference type="NCBI Taxonomy" id="29539"/>
    <lineage>
        <taxon>Bacteria</taxon>
        <taxon>Bacillati</taxon>
        <taxon>Actinomycetota</taxon>
        <taxon>Thermoleophilia</taxon>
        <taxon>Thermoleophilales</taxon>
        <taxon>Thermoleophilaceae</taxon>
        <taxon>Thermoleophilum</taxon>
    </lineage>
</organism>
<comment type="catalytic activity">
    <reaction evidence="6 7">
        <text>alpha-D-glucosamine 1-phosphate = D-glucosamine 6-phosphate</text>
        <dbReference type="Rhea" id="RHEA:23424"/>
        <dbReference type="ChEBI" id="CHEBI:58516"/>
        <dbReference type="ChEBI" id="CHEBI:58725"/>
        <dbReference type="EC" id="5.4.2.10"/>
    </reaction>
</comment>
<dbReference type="SUPFAM" id="SSF55957">
    <property type="entry name" value="Phosphoglucomutase, C-terminal domain"/>
    <property type="match status" value="1"/>
</dbReference>
<keyword evidence="13" id="KW-1185">Reference proteome</keyword>
<dbReference type="FunFam" id="3.40.120.10:FF:000001">
    <property type="entry name" value="Phosphoglucosamine mutase"/>
    <property type="match status" value="1"/>
</dbReference>
<dbReference type="InterPro" id="IPR005844">
    <property type="entry name" value="A-D-PHexomutase_a/b/a-I"/>
</dbReference>
<dbReference type="Pfam" id="PF02878">
    <property type="entry name" value="PGM_PMM_I"/>
    <property type="match status" value="1"/>
</dbReference>
<dbReference type="PANTHER" id="PTHR42946:SF1">
    <property type="entry name" value="PHOSPHOGLUCOMUTASE (ALPHA-D-GLUCOSE-1,6-BISPHOSPHATE-DEPENDENT)"/>
    <property type="match status" value="1"/>
</dbReference>
<keyword evidence="3 7" id="KW-0479">Metal-binding</keyword>
<dbReference type="InterPro" id="IPR005846">
    <property type="entry name" value="A-D-PHexomutase_a/b/a-III"/>
</dbReference>
<comment type="cofactor">
    <cofactor evidence="7">
        <name>Mg(2+)</name>
        <dbReference type="ChEBI" id="CHEBI:18420"/>
    </cofactor>
    <text evidence="7">Binds 1 Mg(2+) ion per subunit.</text>
</comment>
<protein>
    <recommendedName>
        <fullName evidence="7">Phosphoglucosamine mutase</fullName>
        <ecNumber evidence="7">5.4.2.10</ecNumber>
    </recommendedName>
</protein>
<dbReference type="Pfam" id="PF00408">
    <property type="entry name" value="PGM_PMM_IV"/>
    <property type="match status" value="1"/>
</dbReference>
<dbReference type="RefSeq" id="WP_093118829.1">
    <property type="nucleotide sequence ID" value="NZ_FNWJ01000002.1"/>
</dbReference>
<dbReference type="AlphaFoldDB" id="A0A1H6FS78"/>
<dbReference type="InterPro" id="IPR005841">
    <property type="entry name" value="Alpha-D-phosphohexomutase_SF"/>
</dbReference>
<evidence type="ECO:0000259" key="8">
    <source>
        <dbReference type="Pfam" id="PF00408"/>
    </source>
</evidence>
<dbReference type="InterPro" id="IPR016055">
    <property type="entry name" value="A-D-PHexomutase_a/b/a-I/II/III"/>
</dbReference>
<evidence type="ECO:0000256" key="5">
    <source>
        <dbReference type="ARBA" id="ARBA00023235"/>
    </source>
</evidence>
<feature type="domain" description="Alpha-D-phosphohexomutase alpha/beta/alpha" evidence="11">
    <location>
        <begin position="286"/>
        <end position="384"/>
    </location>
</feature>
<evidence type="ECO:0000259" key="9">
    <source>
        <dbReference type="Pfam" id="PF02878"/>
    </source>
</evidence>
<dbReference type="OrthoDB" id="9803322at2"/>
<dbReference type="GO" id="GO:0008966">
    <property type="term" value="F:phosphoglucosamine mutase activity"/>
    <property type="evidence" value="ECO:0007669"/>
    <property type="project" value="UniProtKB-UniRule"/>
</dbReference>
<feature type="binding site" description="via phosphate group" evidence="7">
    <location>
        <position position="109"/>
    </location>
    <ligand>
        <name>Mg(2+)</name>
        <dbReference type="ChEBI" id="CHEBI:18420"/>
    </ligand>
</feature>
<dbReference type="Proteomes" id="UP000222056">
    <property type="component" value="Unassembled WGS sequence"/>
</dbReference>
<dbReference type="Gene3D" id="3.40.120.10">
    <property type="entry name" value="Alpha-D-Glucose-1,6-Bisphosphate, subunit A, domain 3"/>
    <property type="match status" value="3"/>
</dbReference>
<dbReference type="STRING" id="29539.SAMN02745716_1304"/>
<evidence type="ECO:0000259" key="11">
    <source>
        <dbReference type="Pfam" id="PF02880"/>
    </source>
</evidence>
<dbReference type="GO" id="GO:0005829">
    <property type="term" value="C:cytosol"/>
    <property type="evidence" value="ECO:0007669"/>
    <property type="project" value="TreeGrafter"/>
</dbReference>
<accession>A0A1H6FS78</accession>
<dbReference type="Pfam" id="PF02879">
    <property type="entry name" value="PGM_PMM_II"/>
    <property type="match status" value="1"/>
</dbReference>
<evidence type="ECO:0000256" key="6">
    <source>
        <dbReference type="ARBA" id="ARBA00050364"/>
    </source>
</evidence>
<evidence type="ECO:0000259" key="10">
    <source>
        <dbReference type="Pfam" id="PF02879"/>
    </source>
</evidence>
<dbReference type="HAMAP" id="MF_01554_B">
    <property type="entry name" value="GlmM_B"/>
    <property type="match status" value="1"/>
</dbReference>
<keyword evidence="4 7" id="KW-0460">Magnesium</keyword>
<evidence type="ECO:0000256" key="7">
    <source>
        <dbReference type="HAMAP-Rule" id="MF_01554"/>
    </source>
</evidence>
<dbReference type="NCBIfam" id="TIGR01455">
    <property type="entry name" value="glmM"/>
    <property type="match status" value="1"/>
</dbReference>
<dbReference type="PANTHER" id="PTHR42946">
    <property type="entry name" value="PHOSPHOHEXOSE MUTASE"/>
    <property type="match status" value="1"/>
</dbReference>
<evidence type="ECO:0000313" key="13">
    <source>
        <dbReference type="Proteomes" id="UP000222056"/>
    </source>
</evidence>
<evidence type="ECO:0000313" key="12">
    <source>
        <dbReference type="EMBL" id="SEH13761.1"/>
    </source>
</evidence>
<feature type="binding site" evidence="7">
    <location>
        <position position="269"/>
    </location>
    <ligand>
        <name>Mg(2+)</name>
        <dbReference type="ChEBI" id="CHEBI:18420"/>
    </ligand>
</feature>
<dbReference type="InterPro" id="IPR050060">
    <property type="entry name" value="Phosphoglucosamine_mutase"/>
</dbReference>
<feature type="domain" description="Alpha-D-phosphohexomutase C-terminal" evidence="8">
    <location>
        <begin position="399"/>
        <end position="465"/>
    </location>
</feature>
<feature type="domain" description="Alpha-D-phosphohexomutase alpha/beta/alpha" evidence="9">
    <location>
        <begin position="15"/>
        <end position="143"/>
    </location>
</feature>
<sequence>MPARTPGLGTGETGRLFGTDGVRGVAGATLTAELALALGRALVEVHGGRPRVLIARDTRSSGPMLEAALAAGIAAAGGDALLAGVLPTPAAALVAPRLGLEFGAVISASHNPWQDNGIKFLGSDGTKIPDNLEREIERALATYGAESAATRREAADRKAAEGAEESAESANRTFGAVEALHGAQGDYLRLLEARFCDLDLSGKRVALDCANGATWETAPTIFRRLGAEVVELGCEPDGRNINRDCGSTAPAKLVAAVKSQRCDLGFAFDGDGDRVVAVDRAGRVHDGDDLLAIIAPALKERGALRGNGVAVTVMTNYGFHREMRRRGIEVAVTPVGDRHVQAELARRDWVLGGEQSGHIIDRRFAPTGDGVASALLLLESLAGRDLADGEPFSRMPQTLLNVPVRDRDGVSSNGRVRAAIEAHERALAGEGRVLVRPSGTEQLVRVMVEAPDPERCERIANELAQVVAAELG</sequence>
<dbReference type="GO" id="GO:0006048">
    <property type="term" value="P:UDP-N-acetylglucosamine biosynthetic process"/>
    <property type="evidence" value="ECO:0007669"/>
    <property type="project" value="TreeGrafter"/>
</dbReference>
<evidence type="ECO:0000256" key="4">
    <source>
        <dbReference type="ARBA" id="ARBA00022842"/>
    </source>
</evidence>
<proteinExistence type="inferred from homology"/>
<feature type="binding site" evidence="7">
    <location>
        <position position="271"/>
    </location>
    <ligand>
        <name>Mg(2+)</name>
        <dbReference type="ChEBI" id="CHEBI:18420"/>
    </ligand>
</feature>